<organism evidence="1 2">
    <name type="scientific">Brucella lupini</name>
    <dbReference type="NCBI Taxonomy" id="255457"/>
    <lineage>
        <taxon>Bacteria</taxon>
        <taxon>Pseudomonadati</taxon>
        <taxon>Pseudomonadota</taxon>
        <taxon>Alphaproteobacteria</taxon>
        <taxon>Hyphomicrobiales</taxon>
        <taxon>Brucellaceae</taxon>
        <taxon>Brucella/Ochrobactrum group</taxon>
        <taxon>Brucella</taxon>
    </lineage>
</organism>
<dbReference type="AlphaFoldDB" id="A0A256GZK9"/>
<comment type="caution">
    <text evidence="1">The sequence shown here is derived from an EMBL/GenBank/DDBJ whole genome shotgun (WGS) entry which is preliminary data.</text>
</comment>
<accession>A0A256GZK9</accession>
<evidence type="ECO:0000313" key="1">
    <source>
        <dbReference type="EMBL" id="OYR32617.1"/>
    </source>
</evidence>
<proteinExistence type="predicted"/>
<dbReference type="EMBL" id="NNRN01000023">
    <property type="protein sequence ID" value="OYR32617.1"/>
    <property type="molecule type" value="Genomic_DNA"/>
</dbReference>
<dbReference type="Proteomes" id="UP000216363">
    <property type="component" value="Unassembled WGS sequence"/>
</dbReference>
<name>A0A256GZK9_9HYPH</name>
<gene>
    <name evidence="1" type="ORF">CES86_5742</name>
</gene>
<reference evidence="1 2" key="1">
    <citation type="submission" date="2017-07" db="EMBL/GenBank/DDBJ databases">
        <title>Draft genome of Ochrobactrum lupini type strain LUP21.</title>
        <authorList>
            <person name="Krzyzanowska D.M."/>
            <person name="Jafra S."/>
        </authorList>
    </citation>
    <scope>NUCLEOTIDE SEQUENCE [LARGE SCALE GENOMIC DNA]</scope>
    <source>
        <strain evidence="1 2">LUP21</strain>
    </source>
</reference>
<protein>
    <submittedName>
        <fullName evidence="1">Recombinase domain protein</fullName>
    </submittedName>
</protein>
<evidence type="ECO:0000313" key="2">
    <source>
        <dbReference type="Proteomes" id="UP000216363"/>
    </source>
</evidence>
<sequence>MLGDVDGMKTLKIAFHRLISSSFAREHSCVLSTRVHMGQTTFIKKGFRQGDPSGFGLRSFLIDDAGNPKS</sequence>